<dbReference type="Proteomes" id="UP000790377">
    <property type="component" value="Unassembled WGS sequence"/>
</dbReference>
<evidence type="ECO:0000313" key="1">
    <source>
        <dbReference type="EMBL" id="KAH7903482.1"/>
    </source>
</evidence>
<gene>
    <name evidence="1" type="ORF">BJ138DRAFT_1131350</name>
</gene>
<sequence length="135" mass="14029">MKLFSVFTVLAASVAAALGQTIELEYPTDGSVFEAGETLTAQVSRPNSIIGCTEVGIALATSSCNDEGCPDPAQRLGNVLYAGPFKPTNGYQNFTVTIPSSMNSGPAIFSLTHLCLLGGAPTPLLEFRNASISVE</sequence>
<evidence type="ECO:0000313" key="2">
    <source>
        <dbReference type="Proteomes" id="UP000790377"/>
    </source>
</evidence>
<proteinExistence type="predicted"/>
<protein>
    <submittedName>
        <fullName evidence="1">Uncharacterized protein</fullName>
    </submittedName>
</protein>
<accession>A0ACB7ZS12</accession>
<dbReference type="EMBL" id="MU268939">
    <property type="protein sequence ID" value="KAH7903482.1"/>
    <property type="molecule type" value="Genomic_DNA"/>
</dbReference>
<organism evidence="1 2">
    <name type="scientific">Hygrophoropsis aurantiaca</name>
    <dbReference type="NCBI Taxonomy" id="72124"/>
    <lineage>
        <taxon>Eukaryota</taxon>
        <taxon>Fungi</taxon>
        <taxon>Dikarya</taxon>
        <taxon>Basidiomycota</taxon>
        <taxon>Agaricomycotina</taxon>
        <taxon>Agaricomycetes</taxon>
        <taxon>Agaricomycetidae</taxon>
        <taxon>Boletales</taxon>
        <taxon>Coniophorineae</taxon>
        <taxon>Hygrophoropsidaceae</taxon>
        <taxon>Hygrophoropsis</taxon>
    </lineage>
</organism>
<name>A0ACB7ZS12_9AGAM</name>
<reference evidence="1" key="1">
    <citation type="journal article" date="2021" name="New Phytol.">
        <title>Evolutionary innovations through gain and loss of genes in the ectomycorrhizal Boletales.</title>
        <authorList>
            <person name="Wu G."/>
            <person name="Miyauchi S."/>
            <person name="Morin E."/>
            <person name="Kuo A."/>
            <person name="Drula E."/>
            <person name="Varga T."/>
            <person name="Kohler A."/>
            <person name="Feng B."/>
            <person name="Cao Y."/>
            <person name="Lipzen A."/>
            <person name="Daum C."/>
            <person name="Hundley H."/>
            <person name="Pangilinan J."/>
            <person name="Johnson J."/>
            <person name="Barry K."/>
            <person name="LaButti K."/>
            <person name="Ng V."/>
            <person name="Ahrendt S."/>
            <person name="Min B."/>
            <person name="Choi I.G."/>
            <person name="Park H."/>
            <person name="Plett J.M."/>
            <person name="Magnuson J."/>
            <person name="Spatafora J.W."/>
            <person name="Nagy L.G."/>
            <person name="Henrissat B."/>
            <person name="Grigoriev I.V."/>
            <person name="Yang Z.L."/>
            <person name="Xu J."/>
            <person name="Martin F.M."/>
        </authorList>
    </citation>
    <scope>NUCLEOTIDE SEQUENCE</scope>
    <source>
        <strain evidence="1">ATCC 28755</strain>
    </source>
</reference>
<keyword evidence="2" id="KW-1185">Reference proteome</keyword>
<comment type="caution">
    <text evidence="1">The sequence shown here is derived from an EMBL/GenBank/DDBJ whole genome shotgun (WGS) entry which is preliminary data.</text>
</comment>